<reference evidence="10" key="1">
    <citation type="submission" date="2022-10" db="EMBL/GenBank/DDBJ databases">
        <title>The complete genomes of actinobacterial strains from the NBC collection.</title>
        <authorList>
            <person name="Joergensen T.S."/>
            <person name="Alvarez Arevalo M."/>
            <person name="Sterndorff E.B."/>
            <person name="Faurdal D."/>
            <person name="Vuksanovic O."/>
            <person name="Mourched A.-S."/>
            <person name="Charusanti P."/>
            <person name="Shaw S."/>
            <person name="Blin K."/>
            <person name="Weber T."/>
        </authorList>
    </citation>
    <scope>NUCLEOTIDE SEQUENCE</scope>
    <source>
        <strain evidence="10">NBC_00003</strain>
    </source>
</reference>
<name>A0AAU2VGG0_9ACTN</name>
<dbReference type="InterPro" id="IPR013149">
    <property type="entry name" value="ADH-like_C"/>
</dbReference>
<proteinExistence type="inferred from homology"/>
<dbReference type="GO" id="GO:0046872">
    <property type="term" value="F:metal ion binding"/>
    <property type="evidence" value="ECO:0007669"/>
    <property type="project" value="UniProtKB-KW"/>
</dbReference>
<dbReference type="EMBL" id="CP108318">
    <property type="protein sequence ID" value="WTW66031.1"/>
    <property type="molecule type" value="Genomic_DNA"/>
</dbReference>
<dbReference type="AlphaFoldDB" id="A0AAU2VGG0"/>
<dbReference type="InterPro" id="IPR020843">
    <property type="entry name" value="ER"/>
</dbReference>
<evidence type="ECO:0000256" key="8">
    <source>
        <dbReference type="ARBA" id="ARBA00049243"/>
    </source>
</evidence>
<dbReference type="Pfam" id="PF08240">
    <property type="entry name" value="ADH_N"/>
    <property type="match status" value="1"/>
</dbReference>
<protein>
    <recommendedName>
        <fullName evidence="3">alcohol dehydrogenase</fullName>
        <ecNumber evidence="3">1.1.1.1</ecNumber>
    </recommendedName>
</protein>
<dbReference type="GO" id="GO:0004022">
    <property type="term" value="F:alcohol dehydrogenase (NAD+) activity"/>
    <property type="evidence" value="ECO:0007669"/>
    <property type="project" value="UniProtKB-EC"/>
</dbReference>
<dbReference type="InterPro" id="IPR011032">
    <property type="entry name" value="GroES-like_sf"/>
</dbReference>
<dbReference type="Gene3D" id="3.90.180.10">
    <property type="entry name" value="Medium-chain alcohol dehydrogenases, catalytic domain"/>
    <property type="match status" value="1"/>
</dbReference>
<evidence type="ECO:0000256" key="1">
    <source>
        <dbReference type="ARBA" id="ARBA00001947"/>
    </source>
</evidence>
<accession>A0AAU2VGG0</accession>
<gene>
    <name evidence="10" type="ORF">OG549_38340</name>
</gene>
<evidence type="ECO:0000256" key="4">
    <source>
        <dbReference type="ARBA" id="ARBA00022723"/>
    </source>
</evidence>
<dbReference type="EC" id="1.1.1.1" evidence="3"/>
<sequence>MKALVIEEFGGPEVIHLAELADPEPGPGEVRVRVSTVVVGRTKDIATRAGRPPFAGQVPGFPHVLGSEHAGVVDAVGPGADPALIGRRVAVSAVLSCGNCRACRALREEACSSFGLIGVHRQGSYAHSCVAPQSNVSLLPDDVPFTQAAALAGNGPVARAQLDAGLVGPGSNVLVIGAAGSLGATAASLAGFRGAHVIGVDRLAVKPGCLDGLPLRAALDGDAEDLAGAIREVTGEWGVDCVIDNLGIPAVWHKYRETLADMGRIVVSGAISHEPIPLSLLPFYLHSQSLIGVRTGNRTEIAALWRDVADGFRIPERFVDPMPWESVGDAHRAVEAGVSRGQAVLEVGD</sequence>
<evidence type="ECO:0000256" key="6">
    <source>
        <dbReference type="ARBA" id="ARBA00023002"/>
    </source>
</evidence>
<organism evidence="10">
    <name type="scientific">Streptomyces sp. NBC_00003</name>
    <dbReference type="NCBI Taxonomy" id="2903608"/>
    <lineage>
        <taxon>Bacteria</taxon>
        <taxon>Bacillati</taxon>
        <taxon>Actinomycetota</taxon>
        <taxon>Actinomycetes</taxon>
        <taxon>Kitasatosporales</taxon>
        <taxon>Streptomycetaceae</taxon>
        <taxon>Streptomyces</taxon>
    </lineage>
</organism>
<dbReference type="Pfam" id="PF00107">
    <property type="entry name" value="ADH_zinc_N"/>
    <property type="match status" value="1"/>
</dbReference>
<comment type="catalytic activity">
    <reaction evidence="7">
        <text>a secondary alcohol + NAD(+) = a ketone + NADH + H(+)</text>
        <dbReference type="Rhea" id="RHEA:10740"/>
        <dbReference type="ChEBI" id="CHEBI:15378"/>
        <dbReference type="ChEBI" id="CHEBI:17087"/>
        <dbReference type="ChEBI" id="CHEBI:35681"/>
        <dbReference type="ChEBI" id="CHEBI:57540"/>
        <dbReference type="ChEBI" id="CHEBI:57945"/>
        <dbReference type="EC" id="1.1.1.1"/>
    </reaction>
</comment>
<evidence type="ECO:0000256" key="5">
    <source>
        <dbReference type="ARBA" id="ARBA00022833"/>
    </source>
</evidence>
<keyword evidence="6" id="KW-0560">Oxidoreductase</keyword>
<dbReference type="SMART" id="SM00829">
    <property type="entry name" value="PKS_ER"/>
    <property type="match status" value="1"/>
</dbReference>
<dbReference type="PANTHER" id="PTHR42940:SF8">
    <property type="entry name" value="VACUOLAR PROTEIN SORTING-ASSOCIATED PROTEIN 11"/>
    <property type="match status" value="1"/>
</dbReference>
<dbReference type="GO" id="GO:0005737">
    <property type="term" value="C:cytoplasm"/>
    <property type="evidence" value="ECO:0007669"/>
    <property type="project" value="TreeGrafter"/>
</dbReference>
<dbReference type="SUPFAM" id="SSF51735">
    <property type="entry name" value="NAD(P)-binding Rossmann-fold domains"/>
    <property type="match status" value="1"/>
</dbReference>
<dbReference type="InterPro" id="IPR036291">
    <property type="entry name" value="NAD(P)-bd_dom_sf"/>
</dbReference>
<dbReference type="PANTHER" id="PTHR42940">
    <property type="entry name" value="ALCOHOL DEHYDROGENASE 1-RELATED"/>
    <property type="match status" value="1"/>
</dbReference>
<evidence type="ECO:0000313" key="10">
    <source>
        <dbReference type="EMBL" id="WTW66031.1"/>
    </source>
</evidence>
<evidence type="ECO:0000256" key="7">
    <source>
        <dbReference type="ARBA" id="ARBA00049164"/>
    </source>
</evidence>
<dbReference type="InterPro" id="IPR013154">
    <property type="entry name" value="ADH-like_N"/>
</dbReference>
<evidence type="ECO:0000256" key="3">
    <source>
        <dbReference type="ARBA" id="ARBA00013190"/>
    </source>
</evidence>
<comment type="cofactor">
    <cofactor evidence="1">
        <name>Zn(2+)</name>
        <dbReference type="ChEBI" id="CHEBI:29105"/>
    </cofactor>
</comment>
<keyword evidence="5" id="KW-0862">Zinc</keyword>
<evidence type="ECO:0000256" key="2">
    <source>
        <dbReference type="ARBA" id="ARBA00008072"/>
    </source>
</evidence>
<feature type="domain" description="Enoyl reductase (ER)" evidence="9">
    <location>
        <begin position="10"/>
        <end position="345"/>
    </location>
</feature>
<evidence type="ECO:0000259" key="9">
    <source>
        <dbReference type="SMART" id="SM00829"/>
    </source>
</evidence>
<comment type="catalytic activity">
    <reaction evidence="8">
        <text>a primary alcohol + NAD(+) = an aldehyde + NADH + H(+)</text>
        <dbReference type="Rhea" id="RHEA:10736"/>
        <dbReference type="ChEBI" id="CHEBI:15378"/>
        <dbReference type="ChEBI" id="CHEBI:15734"/>
        <dbReference type="ChEBI" id="CHEBI:17478"/>
        <dbReference type="ChEBI" id="CHEBI:57540"/>
        <dbReference type="ChEBI" id="CHEBI:57945"/>
        <dbReference type="EC" id="1.1.1.1"/>
    </reaction>
</comment>
<comment type="similarity">
    <text evidence="2">Belongs to the zinc-containing alcohol dehydrogenase family.</text>
</comment>
<dbReference type="SUPFAM" id="SSF50129">
    <property type="entry name" value="GroES-like"/>
    <property type="match status" value="1"/>
</dbReference>
<keyword evidence="4" id="KW-0479">Metal-binding</keyword>